<evidence type="ECO:0000256" key="7">
    <source>
        <dbReference type="ARBA" id="ARBA00022892"/>
    </source>
</evidence>
<dbReference type="InterPro" id="IPR059071">
    <property type="entry name" value="SEC22a-c_C"/>
</dbReference>
<comment type="similarity">
    <text evidence="3">Belongs to the synaptobrevin family.</text>
</comment>
<feature type="domain" description="Longin" evidence="12">
    <location>
        <begin position="46"/>
        <end position="157"/>
    </location>
</feature>
<dbReference type="SUPFAM" id="SSF64356">
    <property type="entry name" value="SNARE-like"/>
    <property type="match status" value="1"/>
</dbReference>
<accession>A0AAV7URF4</accession>
<dbReference type="GO" id="GO:0006888">
    <property type="term" value="P:endoplasmic reticulum to Golgi vesicle-mediated transport"/>
    <property type="evidence" value="ECO:0007669"/>
    <property type="project" value="InterPro"/>
</dbReference>
<dbReference type="CDD" id="cd14824">
    <property type="entry name" value="Longin"/>
    <property type="match status" value="1"/>
</dbReference>
<evidence type="ECO:0000256" key="3">
    <source>
        <dbReference type="ARBA" id="ARBA00008025"/>
    </source>
</evidence>
<dbReference type="SMART" id="SM01270">
    <property type="entry name" value="Longin"/>
    <property type="match status" value="1"/>
</dbReference>
<proteinExistence type="inferred from homology"/>
<keyword evidence="9 11" id="KW-1133">Transmembrane helix</keyword>
<reference evidence="13" key="1">
    <citation type="journal article" date="2022" name="bioRxiv">
        <title>Sequencing and chromosome-scale assembly of the giantPleurodeles waltlgenome.</title>
        <authorList>
            <person name="Brown T."/>
            <person name="Elewa A."/>
            <person name="Iarovenko S."/>
            <person name="Subramanian E."/>
            <person name="Araus A.J."/>
            <person name="Petzold A."/>
            <person name="Susuki M."/>
            <person name="Suzuki K.-i.T."/>
            <person name="Hayashi T."/>
            <person name="Toyoda A."/>
            <person name="Oliveira C."/>
            <person name="Osipova E."/>
            <person name="Leigh N.D."/>
            <person name="Simon A."/>
            <person name="Yun M.H."/>
        </authorList>
    </citation>
    <scope>NUCLEOTIDE SEQUENCE</scope>
    <source>
        <strain evidence="13">20211129_DDA</strain>
        <tissue evidence="13">Liver</tissue>
    </source>
</reference>
<dbReference type="EMBL" id="JANPWB010000005">
    <property type="protein sequence ID" value="KAJ1190172.1"/>
    <property type="molecule type" value="Genomic_DNA"/>
</dbReference>
<name>A0AAV7URF4_PLEWA</name>
<evidence type="ECO:0000256" key="8">
    <source>
        <dbReference type="ARBA" id="ARBA00022927"/>
    </source>
</evidence>
<dbReference type="Pfam" id="PF13774">
    <property type="entry name" value="Longin"/>
    <property type="match status" value="1"/>
</dbReference>
<dbReference type="Gene3D" id="3.30.450.50">
    <property type="entry name" value="Longin domain"/>
    <property type="match status" value="1"/>
</dbReference>
<gene>
    <name evidence="13" type="ORF">NDU88_006910</name>
</gene>
<keyword evidence="10 11" id="KW-0472">Membrane</keyword>
<evidence type="ECO:0000256" key="6">
    <source>
        <dbReference type="ARBA" id="ARBA00022824"/>
    </source>
</evidence>
<dbReference type="InterPro" id="IPR043546">
    <property type="entry name" value="Sec22a/c"/>
</dbReference>
<dbReference type="PROSITE" id="PS50859">
    <property type="entry name" value="LONGIN"/>
    <property type="match status" value="1"/>
</dbReference>
<evidence type="ECO:0000313" key="13">
    <source>
        <dbReference type="EMBL" id="KAJ1190172.1"/>
    </source>
</evidence>
<dbReference type="InterPro" id="IPR010908">
    <property type="entry name" value="Longin_dom"/>
</dbReference>
<keyword evidence="8" id="KW-0653">Protein transport</keyword>
<evidence type="ECO:0000256" key="9">
    <source>
        <dbReference type="ARBA" id="ARBA00022989"/>
    </source>
</evidence>
<protein>
    <recommendedName>
        <fullName evidence="12">Longin domain-containing protein</fullName>
    </recommendedName>
</protein>
<evidence type="ECO:0000256" key="11">
    <source>
        <dbReference type="SAM" id="Phobius"/>
    </source>
</evidence>
<dbReference type="PANTHER" id="PTHR46258">
    <property type="entry name" value="LONGIN DOMAIN-CONTAINING PROTEIN"/>
    <property type="match status" value="1"/>
</dbReference>
<dbReference type="PANTHER" id="PTHR46258:SF3">
    <property type="entry name" value="VESICLE-TRAFFICKING PROTEIN SEC22A"/>
    <property type="match status" value="1"/>
</dbReference>
<evidence type="ECO:0000256" key="5">
    <source>
        <dbReference type="ARBA" id="ARBA00022692"/>
    </source>
</evidence>
<dbReference type="GO" id="GO:0005789">
    <property type="term" value="C:endoplasmic reticulum membrane"/>
    <property type="evidence" value="ECO:0007669"/>
    <property type="project" value="UniProtKB-SubCell"/>
</dbReference>
<evidence type="ECO:0000256" key="1">
    <source>
        <dbReference type="ARBA" id="ARBA00003595"/>
    </source>
</evidence>
<dbReference type="InterPro" id="IPR011012">
    <property type="entry name" value="Longin-like_dom_sf"/>
</dbReference>
<comment type="subcellular location">
    <subcellularLocation>
        <location evidence="2">Endoplasmic reticulum membrane</location>
        <topology evidence="2">Multi-pass membrane protein</topology>
    </subcellularLocation>
</comment>
<organism evidence="13 14">
    <name type="scientific">Pleurodeles waltl</name>
    <name type="common">Iberian ribbed newt</name>
    <dbReference type="NCBI Taxonomy" id="8319"/>
    <lineage>
        <taxon>Eukaryota</taxon>
        <taxon>Metazoa</taxon>
        <taxon>Chordata</taxon>
        <taxon>Craniata</taxon>
        <taxon>Vertebrata</taxon>
        <taxon>Euteleostomi</taxon>
        <taxon>Amphibia</taxon>
        <taxon>Batrachia</taxon>
        <taxon>Caudata</taxon>
        <taxon>Salamandroidea</taxon>
        <taxon>Salamandridae</taxon>
        <taxon>Pleurodelinae</taxon>
        <taxon>Pleurodeles</taxon>
    </lineage>
</organism>
<keyword evidence="7" id="KW-0931">ER-Golgi transport</keyword>
<keyword evidence="6" id="KW-0256">Endoplasmic reticulum</keyword>
<sequence length="340" mass="39059">MLDVNPTHSQQARARRKAISWVIVVRRTRLKVLLYLLQMSVVFFASVVRVRDGLPLSASTDYEHNQGVQQSKKLVKRLSKKLDQFPDRCTLKNGPHTINFISSLGVGYMMLCSENYPSVLSFCFLDELQKEFITTYDTARMNTAIRPYSFIEFDNCIQKTKQRYNNPRSLSTKINLADMQTEIKLRPPYQISMGELGPANGFSHKSAAEYKAPHQRLEPVTLAGIISVLLSLLCGALNLIRSFHAIESLVQIEEDNDFSYVIAFFFGTAACLYQCYLFAYCSSWRNMKSYLTFGLICLCNLYLYELRNIWQLLFHVTVGAFTTLQIRIRQPEVKSPDYNV</sequence>
<feature type="transmembrane region" description="Helical" evidence="11">
    <location>
        <begin position="220"/>
        <end position="240"/>
    </location>
</feature>
<dbReference type="Pfam" id="PF25970">
    <property type="entry name" value="SEC22a_C"/>
    <property type="match status" value="1"/>
</dbReference>
<evidence type="ECO:0000256" key="2">
    <source>
        <dbReference type="ARBA" id="ARBA00004477"/>
    </source>
</evidence>
<evidence type="ECO:0000256" key="4">
    <source>
        <dbReference type="ARBA" id="ARBA00022448"/>
    </source>
</evidence>
<comment type="caution">
    <text evidence="13">The sequence shown here is derived from an EMBL/GenBank/DDBJ whole genome shotgun (WGS) entry which is preliminary data.</text>
</comment>
<dbReference type="GO" id="GO:0015031">
    <property type="term" value="P:protein transport"/>
    <property type="evidence" value="ECO:0007669"/>
    <property type="project" value="UniProtKB-KW"/>
</dbReference>
<evidence type="ECO:0000259" key="12">
    <source>
        <dbReference type="PROSITE" id="PS50859"/>
    </source>
</evidence>
<evidence type="ECO:0000256" key="10">
    <source>
        <dbReference type="ARBA" id="ARBA00023136"/>
    </source>
</evidence>
<comment type="function">
    <text evidence="1">May be involved in vesicle transport between the ER and the Golgi complex.</text>
</comment>
<keyword evidence="5 11" id="KW-0812">Transmembrane</keyword>
<dbReference type="Proteomes" id="UP001066276">
    <property type="component" value="Chromosome 3_1"/>
</dbReference>
<keyword evidence="14" id="KW-1185">Reference proteome</keyword>
<evidence type="ECO:0000313" key="14">
    <source>
        <dbReference type="Proteomes" id="UP001066276"/>
    </source>
</evidence>
<feature type="transmembrane region" description="Helical" evidence="11">
    <location>
        <begin position="260"/>
        <end position="280"/>
    </location>
</feature>
<keyword evidence="4" id="KW-0813">Transport</keyword>
<dbReference type="AlphaFoldDB" id="A0AAV7URF4"/>